<organism evidence="1 2">
    <name type="scientific">Setomelanomma holmii</name>
    <dbReference type="NCBI Taxonomy" id="210430"/>
    <lineage>
        <taxon>Eukaryota</taxon>
        <taxon>Fungi</taxon>
        <taxon>Dikarya</taxon>
        <taxon>Ascomycota</taxon>
        <taxon>Pezizomycotina</taxon>
        <taxon>Dothideomycetes</taxon>
        <taxon>Pleosporomycetidae</taxon>
        <taxon>Pleosporales</taxon>
        <taxon>Pleosporineae</taxon>
        <taxon>Phaeosphaeriaceae</taxon>
        <taxon>Setomelanomma</taxon>
    </lineage>
</organism>
<dbReference type="OrthoDB" id="10334387at2759"/>
<name>A0A9P4H555_9PLEO</name>
<sequence length="250" mass="28639">MASLLASVKVTPESSDILKETVIQWRPENDSHLMGLQYHCHFVGTSSDEATAFFTIGATSQHLFRNTPLLASPRLNFGHFQGLMQHYKTVQPWHKSAHNPPVISRIGTQLNNTMMTDIDLPNLQFQPNSWDMSLNWIELLSAFYHEQLMIAKLKRENGRAYTSLVQLPTSRPAIFPTSVLHGFRNFGLHQLWEQCRALRPRYRSYYAASNLRCPSDIQARIQYNYLAVKQVITWTRAGELTSAQHGAQRV</sequence>
<evidence type="ECO:0000313" key="1">
    <source>
        <dbReference type="EMBL" id="KAF2027305.1"/>
    </source>
</evidence>
<gene>
    <name evidence="1" type="ORF">EK21DRAFT_114934</name>
</gene>
<evidence type="ECO:0000313" key="2">
    <source>
        <dbReference type="Proteomes" id="UP000799777"/>
    </source>
</evidence>
<protein>
    <submittedName>
        <fullName evidence="1">Uncharacterized protein</fullName>
    </submittedName>
</protein>
<reference evidence="1" key="1">
    <citation type="journal article" date="2020" name="Stud. Mycol.">
        <title>101 Dothideomycetes genomes: a test case for predicting lifestyles and emergence of pathogens.</title>
        <authorList>
            <person name="Haridas S."/>
            <person name="Albert R."/>
            <person name="Binder M."/>
            <person name="Bloem J."/>
            <person name="Labutti K."/>
            <person name="Salamov A."/>
            <person name="Andreopoulos B."/>
            <person name="Baker S."/>
            <person name="Barry K."/>
            <person name="Bills G."/>
            <person name="Bluhm B."/>
            <person name="Cannon C."/>
            <person name="Castanera R."/>
            <person name="Culley D."/>
            <person name="Daum C."/>
            <person name="Ezra D."/>
            <person name="Gonzalez J."/>
            <person name="Henrissat B."/>
            <person name="Kuo A."/>
            <person name="Liang C."/>
            <person name="Lipzen A."/>
            <person name="Lutzoni F."/>
            <person name="Magnuson J."/>
            <person name="Mondo S."/>
            <person name="Nolan M."/>
            <person name="Ohm R."/>
            <person name="Pangilinan J."/>
            <person name="Park H.-J."/>
            <person name="Ramirez L."/>
            <person name="Alfaro M."/>
            <person name="Sun H."/>
            <person name="Tritt A."/>
            <person name="Yoshinaga Y."/>
            <person name="Zwiers L.-H."/>
            <person name="Turgeon B."/>
            <person name="Goodwin S."/>
            <person name="Spatafora J."/>
            <person name="Crous P."/>
            <person name="Grigoriev I."/>
        </authorList>
    </citation>
    <scope>NUCLEOTIDE SEQUENCE</scope>
    <source>
        <strain evidence="1">CBS 110217</strain>
    </source>
</reference>
<dbReference type="Proteomes" id="UP000799777">
    <property type="component" value="Unassembled WGS sequence"/>
</dbReference>
<proteinExistence type="predicted"/>
<accession>A0A9P4H555</accession>
<dbReference type="AlphaFoldDB" id="A0A9P4H555"/>
<dbReference type="EMBL" id="ML978228">
    <property type="protein sequence ID" value="KAF2027305.1"/>
    <property type="molecule type" value="Genomic_DNA"/>
</dbReference>
<keyword evidence="2" id="KW-1185">Reference proteome</keyword>
<comment type="caution">
    <text evidence="1">The sequence shown here is derived from an EMBL/GenBank/DDBJ whole genome shotgun (WGS) entry which is preliminary data.</text>
</comment>